<dbReference type="Pfam" id="PF12816">
    <property type="entry name" value="TPR_Vps8"/>
    <property type="match status" value="1"/>
</dbReference>
<dbReference type="SUPFAM" id="SSF57850">
    <property type="entry name" value="RING/U-box"/>
    <property type="match status" value="1"/>
</dbReference>
<organism evidence="6 7">
    <name type="scientific">Iris pallida</name>
    <name type="common">Sweet iris</name>
    <dbReference type="NCBI Taxonomy" id="29817"/>
    <lineage>
        <taxon>Eukaryota</taxon>
        <taxon>Viridiplantae</taxon>
        <taxon>Streptophyta</taxon>
        <taxon>Embryophyta</taxon>
        <taxon>Tracheophyta</taxon>
        <taxon>Spermatophyta</taxon>
        <taxon>Magnoliopsida</taxon>
        <taxon>Liliopsida</taxon>
        <taxon>Asparagales</taxon>
        <taxon>Iridaceae</taxon>
        <taxon>Iridoideae</taxon>
        <taxon>Irideae</taxon>
        <taxon>Iris</taxon>
    </lineage>
</organism>
<dbReference type="Gene3D" id="2.130.10.10">
    <property type="entry name" value="YVTN repeat-like/Quinoprotein amine dehydrogenase"/>
    <property type="match status" value="1"/>
</dbReference>
<evidence type="ECO:0000256" key="4">
    <source>
        <dbReference type="SAM" id="MobiDB-lite"/>
    </source>
</evidence>
<dbReference type="SUPFAM" id="SSF50978">
    <property type="entry name" value="WD40 repeat-like"/>
    <property type="match status" value="1"/>
</dbReference>
<dbReference type="PANTHER" id="PTHR12616">
    <property type="entry name" value="VACUOLAR PROTEIN SORTING VPS41"/>
    <property type="match status" value="1"/>
</dbReference>
<accession>A0AAX6IEB1</accession>
<dbReference type="EMBL" id="JANAVB010002395">
    <property type="protein sequence ID" value="KAJ6851187.1"/>
    <property type="molecule type" value="Genomic_DNA"/>
</dbReference>
<evidence type="ECO:0000313" key="6">
    <source>
        <dbReference type="EMBL" id="KAJ6851187.1"/>
    </source>
</evidence>
<dbReference type="SMART" id="SM00320">
    <property type="entry name" value="WD40"/>
    <property type="match status" value="1"/>
</dbReference>
<comment type="caution">
    <text evidence="6">The sequence shown here is derived from an EMBL/GenBank/DDBJ whole genome shotgun (WGS) entry which is preliminary data.</text>
</comment>
<protein>
    <submittedName>
        <fullName evidence="6">Vacuolar protein sorting-associated protein 8-like protein</fullName>
    </submittedName>
</protein>
<evidence type="ECO:0000256" key="3">
    <source>
        <dbReference type="PROSITE-ProRule" id="PRU00221"/>
    </source>
</evidence>
<dbReference type="PROSITE" id="PS50089">
    <property type="entry name" value="ZF_RING_2"/>
    <property type="match status" value="1"/>
</dbReference>
<keyword evidence="2" id="KW-0862">Zinc</keyword>
<dbReference type="InterPro" id="IPR025941">
    <property type="entry name" value="Vps8_central_dom"/>
</dbReference>
<feature type="compositionally biased region" description="Basic and acidic residues" evidence="4">
    <location>
        <begin position="229"/>
        <end position="245"/>
    </location>
</feature>
<evidence type="ECO:0000256" key="1">
    <source>
        <dbReference type="ARBA" id="ARBA00009422"/>
    </source>
</evidence>
<dbReference type="InterPro" id="IPR015943">
    <property type="entry name" value="WD40/YVTN_repeat-like_dom_sf"/>
</dbReference>
<dbReference type="PANTHER" id="PTHR12616:SF8">
    <property type="entry name" value="VACUOLAR PROTEIN SORTING-ASSOCIATED PROTEIN 8 HOMOLOG"/>
    <property type="match status" value="1"/>
</dbReference>
<keyword evidence="3" id="KW-0853">WD repeat</keyword>
<evidence type="ECO:0000313" key="7">
    <source>
        <dbReference type="Proteomes" id="UP001140949"/>
    </source>
</evidence>
<dbReference type="InterPro" id="IPR001841">
    <property type="entry name" value="Znf_RING"/>
</dbReference>
<evidence type="ECO:0000256" key="2">
    <source>
        <dbReference type="PROSITE-ProRule" id="PRU00175"/>
    </source>
</evidence>
<keyword evidence="2" id="KW-0863">Zinc-finger</keyword>
<dbReference type="GO" id="GO:0034058">
    <property type="term" value="P:endosomal vesicle fusion"/>
    <property type="evidence" value="ECO:0007669"/>
    <property type="project" value="TreeGrafter"/>
</dbReference>
<feature type="domain" description="RING-type" evidence="5">
    <location>
        <begin position="1724"/>
        <end position="1772"/>
    </location>
</feature>
<proteinExistence type="inferred from homology"/>
<keyword evidence="7" id="KW-1185">Reference proteome</keyword>
<feature type="repeat" description="WD" evidence="3">
    <location>
        <begin position="472"/>
        <end position="513"/>
    </location>
</feature>
<reference evidence="6" key="1">
    <citation type="journal article" date="2023" name="GigaByte">
        <title>Genome assembly of the bearded iris, Iris pallida Lam.</title>
        <authorList>
            <person name="Bruccoleri R.E."/>
            <person name="Oakeley E.J."/>
            <person name="Faust A.M.E."/>
            <person name="Altorfer M."/>
            <person name="Dessus-Babus S."/>
            <person name="Burckhardt D."/>
            <person name="Oertli M."/>
            <person name="Naumann U."/>
            <person name="Petersen F."/>
            <person name="Wong J."/>
        </authorList>
    </citation>
    <scope>NUCLEOTIDE SEQUENCE</scope>
    <source>
        <strain evidence="6">GSM-AAB239-AS_SAM_17_03QT</strain>
    </source>
</reference>
<comment type="similarity">
    <text evidence="1">Belongs to the VPS8 family.</text>
</comment>
<dbReference type="Proteomes" id="UP001140949">
    <property type="component" value="Unassembled WGS sequence"/>
</dbReference>
<sequence length="1917" mass="213155">MKQKKPIGVPPMAELDLDLDSLLRSHGGDLSSSSDEDSSASFRRRTVDEILNESDTDSSSSEPKSLEEPPQINPSREDESTSETLVEPSEEEEPVATSWRRSRSRELLSSSSSTSSFSSLGFRNFAPTSSSSSSSRPLPPLFGSVRPNPKPGAALAAAAAASRSVPTPHAAAIKSRRYLQKIEQEAAPSDSIEEAKELESDLSEVIMQLNGDGGDGDRGAESPVVSEAVHGEEGKEEVSPRGADEENKTFEFAEDDLPALDLNSVAVDAAISTIVEENESESTANEVEEKPQIREVVTSDNTSEVETVVPATENGEFDEESGGIREEVELGTQIDRMVEERLIQLENTKKAEKKLQASIKPLERAEELEKKHASYGLHWEEGAAAQPMRLEGIRRGPPAVGYLQIDLDNPVTRSISSQTFRRDYGSPQTVAVHMNFIAMGTSKGFVLVFPSKYSAHSSDSMDAKMMTFGSHSEKSQAPATSMCFNQQGDLLLVGYGDGHLTVWDVQRATAKVTIAEHTSPVVHTLFLGQDSQVTRQFKAVTGDSKGLVLLHTFSVVPLLNRLSNKTQCLLDGQKTGTVLSACPLLLDDSHGIGYTSVQGNSTVSTSGLGSMMGGVVGGEVGWKLFNEGSSLVEEEGVVIFVTHQNALVVRLSPNVEVYEKFNKPDGVREGSMPYTAWKFTTHSHDSSPASWLVIAWDRRVQVAQLVKSEMKRYREWSLDSAAIGVAWLDDQMLVVLTLRGQLCLFSKDGNELHRTSFLVDGFGMDDIIMYHTHFTNSFGNPEKAYHNSIAVRGATIYILGPMHLIISRLLPWKERIQVLQRAGDWMGALDMAMRLYDGHAHGVIDLPRTVDAIREAIMPYLVELILSYVDEVFSYISVAFCNQIGKVGQEGPMITDSSVRPEREEQYARVGGVAVEFCVHIKRTDLLFDSIFSKFVAVEHGGAFLEILEPYILRDMLGSLPPEIMQALVEHYSGKGWLQRVEQCVLHMDISSLDFNQVVKLCREQGLYGALIYLYNRGLDDFRAPLEELLLVIQNKPKNDVADIGYRMLVYLKYCFQGLAFPPGHGSLSPSRLPSVRKDLLLFLLEDSKPVASRVFESFESSGVNCPNLCYLLCLDTEATLEILKYAFAEEVHNCSGKSLHDPGTSSTVLENKNNFGSVEDHNVVVQRTADVLILLLDLESDSIRSFKMDDNTEVWPLRKDLGHLLEFIAFLVTCKRATISGRVLKHILEYLTSCNLPLGPSTKIENFQREKQVIALLKALPQNEWNSSYVLHLCSEAHFYQACGLIHTIKGQYIAALDSYMKDLDEPVHTFAFINSMLVQLKSTEASSFQSAVISRIPELVLLSREFTYFLVVDHFNAESQNILLKLHSHPQSLFLFLKTAVDVHLSGILKFSLPKTSNDSHVPAGRICDIPDELEIYLERLSNFPKLLHHNTIEVTDEMAELYLELLCQYERKSVLKFLETFENYRLEHCLRLCQEYGVTDAAAFLLERVGDVGGALVLVMTGLHEKIDLLVAATENKCSEKHSSKFTEAEQFVSILNLTEVICVRDVLHASIGLCQRNTQRLNPQESESLWFRLLDSFSEPLRRFCCSKETVESQNHPYQLSSTSDTKVDSEKSLSRWRFPKLNNPTRILRRLFSQFVGEIIEGMAGFIPLPEIMAKLLSDNGNQEFGDFKLTILGMLGSYGYERRILDTAKSLIEDDTFYTMGLLKKGASHAFAPQNLTCCICGCALSKDSTTLGVRVFNCGHSTHLHCESEGSEQFNKFSSFGCPICLPKKNSRTKSKSVLVDNGLVTNSASSSLRTQGISNVQHLREPDIEKPYGTQQMSRFEILSNLQKAQKSFQIETIPQLRLSPPAIYHEKVQKGTGPLVGETSSAAVKHEKPTNRWQLRELKPKGALKRFPLKSNLFGPEKNKSALT</sequence>
<dbReference type="Pfam" id="PF23556">
    <property type="entry name" value="TPR_Vps41"/>
    <property type="match status" value="1"/>
</dbReference>
<keyword evidence="2" id="KW-0479">Metal-binding</keyword>
<dbReference type="GO" id="GO:0005770">
    <property type="term" value="C:late endosome"/>
    <property type="evidence" value="ECO:0007669"/>
    <property type="project" value="TreeGrafter"/>
</dbReference>
<dbReference type="GO" id="GO:0030897">
    <property type="term" value="C:HOPS complex"/>
    <property type="evidence" value="ECO:0007669"/>
    <property type="project" value="TreeGrafter"/>
</dbReference>
<dbReference type="GO" id="GO:0006623">
    <property type="term" value="P:protein targeting to vacuole"/>
    <property type="evidence" value="ECO:0007669"/>
    <property type="project" value="InterPro"/>
</dbReference>
<name>A0AAX6IEB1_IRIPA</name>
<dbReference type="PROSITE" id="PS50082">
    <property type="entry name" value="WD_REPEATS_2"/>
    <property type="match status" value="1"/>
</dbReference>
<dbReference type="InterPro" id="IPR001680">
    <property type="entry name" value="WD40_rpt"/>
</dbReference>
<dbReference type="InterPro" id="IPR036322">
    <property type="entry name" value="WD40_repeat_dom_sf"/>
</dbReference>
<feature type="compositionally biased region" description="Low complexity" evidence="4">
    <location>
        <begin position="107"/>
        <end position="120"/>
    </location>
</feature>
<dbReference type="GO" id="GO:0008270">
    <property type="term" value="F:zinc ion binding"/>
    <property type="evidence" value="ECO:0007669"/>
    <property type="project" value="UniProtKB-KW"/>
</dbReference>
<gene>
    <name evidence="6" type="ORF">M6B38_260950</name>
</gene>
<reference evidence="6" key="2">
    <citation type="submission" date="2023-04" db="EMBL/GenBank/DDBJ databases">
        <authorList>
            <person name="Bruccoleri R.E."/>
            <person name="Oakeley E.J."/>
            <person name="Faust A.-M."/>
            <person name="Dessus-Babus S."/>
            <person name="Altorfer M."/>
            <person name="Burckhardt D."/>
            <person name="Oertli M."/>
            <person name="Naumann U."/>
            <person name="Petersen F."/>
            <person name="Wong J."/>
        </authorList>
    </citation>
    <scope>NUCLEOTIDE SEQUENCE</scope>
    <source>
        <strain evidence="6">GSM-AAB239-AS_SAM_17_03QT</strain>
        <tissue evidence="6">Leaf</tissue>
    </source>
</reference>
<feature type="region of interest" description="Disordered" evidence="4">
    <location>
        <begin position="18"/>
        <end position="176"/>
    </location>
</feature>
<feature type="region of interest" description="Disordered" evidence="4">
    <location>
        <begin position="208"/>
        <end position="245"/>
    </location>
</feature>
<evidence type="ECO:0000259" key="5">
    <source>
        <dbReference type="PROSITE" id="PS50089"/>
    </source>
</evidence>
<dbReference type="InterPro" id="IPR045111">
    <property type="entry name" value="Vps41/Vps8"/>
</dbReference>
<dbReference type="Pfam" id="PF23410">
    <property type="entry name" value="Beta-prop_VPS8"/>
    <property type="match status" value="1"/>
</dbReference>